<feature type="transmembrane region" description="Helical" evidence="1">
    <location>
        <begin position="172"/>
        <end position="189"/>
    </location>
</feature>
<dbReference type="Proteomes" id="UP000010808">
    <property type="component" value="Chromosome"/>
</dbReference>
<evidence type="ECO:0008006" key="4">
    <source>
        <dbReference type="Google" id="ProtNLM"/>
    </source>
</evidence>
<dbReference type="PATRIC" id="fig|1121451.3.peg.1986"/>
<evidence type="ECO:0000313" key="3">
    <source>
        <dbReference type="Proteomes" id="UP000010808"/>
    </source>
</evidence>
<dbReference type="RefSeq" id="WP_015336625.1">
    <property type="nucleotide sequence ID" value="NC_020055.1"/>
</dbReference>
<dbReference type="eggNOG" id="ENOG50315FT">
    <property type="taxonomic scope" value="Bacteria"/>
</dbReference>
<name>L0RB61_9BACT</name>
<dbReference type="InterPro" id="IPR009663">
    <property type="entry name" value="PAP_PilO"/>
</dbReference>
<keyword evidence="1" id="KW-0812">Transmembrane</keyword>
<proteinExistence type="predicted"/>
<keyword evidence="1" id="KW-0472">Membrane</keyword>
<evidence type="ECO:0000313" key="2">
    <source>
        <dbReference type="EMBL" id="CCO24023.1"/>
    </source>
</evidence>
<dbReference type="STRING" id="1121451.DESAM_21746"/>
<dbReference type="Pfam" id="PF06864">
    <property type="entry name" value="PAP_PilO"/>
    <property type="match status" value="1"/>
</dbReference>
<dbReference type="KEGG" id="dhy:DESAM_21746"/>
<reference evidence="2 3" key="1">
    <citation type="submission" date="2012-10" db="EMBL/GenBank/DDBJ databases">
        <authorList>
            <person name="Genoscope - CEA"/>
        </authorList>
    </citation>
    <scope>NUCLEOTIDE SEQUENCE [LARGE SCALE GENOMIC DNA]</scope>
    <source>
        <strain evidence="3">AM13 / DSM 14728</strain>
    </source>
</reference>
<dbReference type="HOGENOM" id="CLU_655115_0_0_7"/>
<gene>
    <name evidence="2" type="ORF">DESAM_21746</name>
</gene>
<evidence type="ECO:0000256" key="1">
    <source>
        <dbReference type="SAM" id="Phobius"/>
    </source>
</evidence>
<accession>L0RB61</accession>
<dbReference type="EMBL" id="FO203522">
    <property type="protein sequence ID" value="CCO24023.1"/>
    <property type="molecule type" value="Genomic_DNA"/>
</dbReference>
<sequence length="415" mass="47020">MRNIKINNKDYAIGFWWQILDGKGAKKQLFEKARKLSEDFKDRNYNCVVPRKQQFGLGSCTSGKIKRRPSLACALVERSQPTWIGMFCLSGQKDIWWICAVSKKTIVAEGDQFFNSRAEAQAHLKSLKSMSDWDGHEITCETLEESLAHFEGLIKPKEKVQSLIPENPRGKIIAVAAVVVLLGMGWILWNSHQNSILEEQRRIAALEARLKQKKQQVNIEKDPAQLFSMGWKDAPLPSAFADEFINAVHHTDPFKNGWKLESIVRTDEGIYMSWLHQTGARFTDRPYNSTLGSGPKLAEITINYPRAEKRQSQSLIKKDDATAQLYELTRNIGAKLTLNWQAPEVKKLNNRIIKEAAEITAPWVVGKWKLSGLSAVVTLSNDLFFSMDTIPCLVVSEISLTNNQCSMEGRIYASY</sequence>
<protein>
    <recommendedName>
        <fullName evidence="4">Pilin accessory protein (PilO)</fullName>
    </recommendedName>
</protein>
<organism evidence="2 3">
    <name type="scientific">Maridesulfovibrio hydrothermalis AM13 = DSM 14728</name>
    <dbReference type="NCBI Taxonomy" id="1121451"/>
    <lineage>
        <taxon>Bacteria</taxon>
        <taxon>Pseudomonadati</taxon>
        <taxon>Thermodesulfobacteriota</taxon>
        <taxon>Desulfovibrionia</taxon>
        <taxon>Desulfovibrionales</taxon>
        <taxon>Desulfovibrionaceae</taxon>
        <taxon>Maridesulfovibrio</taxon>
    </lineage>
</organism>
<dbReference type="OrthoDB" id="5442281at2"/>
<dbReference type="AlphaFoldDB" id="L0RB61"/>
<keyword evidence="1" id="KW-1133">Transmembrane helix</keyword>
<keyword evidence="3" id="KW-1185">Reference proteome</keyword>